<dbReference type="GO" id="GO:0051920">
    <property type="term" value="F:peroxiredoxin activity"/>
    <property type="evidence" value="ECO:0007669"/>
    <property type="project" value="InterPro"/>
</dbReference>
<dbReference type="EMBL" id="JABEVQ010000001">
    <property type="protein sequence ID" value="NWN90374.1"/>
    <property type="molecule type" value="Genomic_DNA"/>
</dbReference>
<dbReference type="InterPro" id="IPR003779">
    <property type="entry name" value="CMD-like"/>
</dbReference>
<keyword evidence="3" id="KW-1185">Reference proteome</keyword>
<evidence type="ECO:0000313" key="2">
    <source>
        <dbReference type="EMBL" id="NWN90374.1"/>
    </source>
</evidence>
<dbReference type="Pfam" id="PF02627">
    <property type="entry name" value="CMD"/>
    <property type="match status" value="1"/>
</dbReference>
<dbReference type="InterPro" id="IPR052512">
    <property type="entry name" value="4CMD/NDH-1_regulator"/>
</dbReference>
<dbReference type="Proteomes" id="UP000536442">
    <property type="component" value="Unassembled WGS sequence"/>
</dbReference>
<dbReference type="Gene3D" id="1.20.1290.10">
    <property type="entry name" value="AhpD-like"/>
    <property type="match status" value="1"/>
</dbReference>
<name>A0A851HLC8_9GAMM</name>
<proteinExistence type="predicted"/>
<dbReference type="SUPFAM" id="SSF69118">
    <property type="entry name" value="AhpD-like"/>
    <property type="match status" value="1"/>
</dbReference>
<organism evidence="2 3">
    <name type="scientific">Marinobacter adhaerens</name>
    <dbReference type="NCBI Taxonomy" id="1033846"/>
    <lineage>
        <taxon>Bacteria</taxon>
        <taxon>Pseudomonadati</taxon>
        <taxon>Pseudomonadota</taxon>
        <taxon>Gammaproteobacteria</taxon>
        <taxon>Pseudomonadales</taxon>
        <taxon>Marinobacteraceae</taxon>
        <taxon>Marinobacter</taxon>
    </lineage>
</organism>
<reference evidence="2 3" key="1">
    <citation type="submission" date="2020-03" db="EMBL/GenBank/DDBJ databases">
        <title>Metagenomic, metatranscriptomic, and metabolomic analyses revealed the key microbes and metabolic features during the fermentation of ganjang, Korean traditional soy sauce.</title>
        <authorList>
            <person name="Chun B.H."/>
            <person name="Jeon C.O."/>
        </authorList>
    </citation>
    <scope>NUCLEOTIDE SEQUENCE [LARGE SCALE GENOMIC DNA]</scope>
    <source>
        <strain evidence="2 3">KG14</strain>
    </source>
</reference>
<evidence type="ECO:0000259" key="1">
    <source>
        <dbReference type="Pfam" id="PF02627"/>
    </source>
</evidence>
<feature type="domain" description="Carboxymuconolactone decarboxylase-like" evidence="1">
    <location>
        <begin position="39"/>
        <end position="122"/>
    </location>
</feature>
<dbReference type="PANTHER" id="PTHR33570">
    <property type="entry name" value="4-CARBOXYMUCONOLACTONE DECARBOXYLASE FAMILY PROTEIN"/>
    <property type="match status" value="1"/>
</dbReference>
<protein>
    <submittedName>
        <fullName evidence="2">Carboxymuconolactone decarboxylase family protein</fullName>
    </submittedName>
</protein>
<sequence>MSTDRYQKGMDKLKELTIPDENSPTGHMEVGESFKDIAPDLTRLVVEFAFGDVYARPGLDNKQKVLTTISALVAQGTPQIGMHVVTGLNVGLTPDEIAGCLVHLIPYVGFPRVLTAMKVAQEVFAEQGVAITAKPESGESSAG</sequence>
<gene>
    <name evidence="2" type="ORF">HLV39_02525</name>
</gene>
<accession>A0A851HLC8</accession>
<comment type="caution">
    <text evidence="2">The sequence shown here is derived from an EMBL/GenBank/DDBJ whole genome shotgun (WGS) entry which is preliminary data.</text>
</comment>
<evidence type="ECO:0000313" key="3">
    <source>
        <dbReference type="Proteomes" id="UP000536442"/>
    </source>
</evidence>
<dbReference type="PANTHER" id="PTHR33570:SF2">
    <property type="entry name" value="CARBOXYMUCONOLACTONE DECARBOXYLASE-LIKE DOMAIN-CONTAINING PROTEIN"/>
    <property type="match status" value="1"/>
</dbReference>
<dbReference type="AlphaFoldDB" id="A0A851HLC8"/>
<dbReference type="InterPro" id="IPR029032">
    <property type="entry name" value="AhpD-like"/>
</dbReference>